<evidence type="ECO:0000256" key="4">
    <source>
        <dbReference type="ARBA" id="ARBA00022840"/>
    </source>
</evidence>
<protein>
    <submittedName>
        <fullName evidence="6">ABC transporter ATP-binding protein</fullName>
    </submittedName>
</protein>
<dbReference type="Gene3D" id="3.40.50.300">
    <property type="entry name" value="P-loop containing nucleotide triphosphate hydrolases"/>
    <property type="match status" value="1"/>
</dbReference>
<dbReference type="SMART" id="SM00382">
    <property type="entry name" value="AAA"/>
    <property type="match status" value="1"/>
</dbReference>
<dbReference type="AlphaFoldDB" id="A0A7J3X9C6"/>
<evidence type="ECO:0000256" key="3">
    <source>
        <dbReference type="ARBA" id="ARBA00022741"/>
    </source>
</evidence>
<keyword evidence="3" id="KW-0547">Nucleotide-binding</keyword>
<gene>
    <name evidence="6" type="ORF">ENM88_08635</name>
</gene>
<dbReference type="InterPro" id="IPR003593">
    <property type="entry name" value="AAA+_ATPase"/>
</dbReference>
<dbReference type="InterPro" id="IPR050763">
    <property type="entry name" value="ABC_transporter_ATP-binding"/>
</dbReference>
<accession>A0A7J3X9C6</accession>
<evidence type="ECO:0000313" key="6">
    <source>
        <dbReference type="EMBL" id="HHP05789.1"/>
    </source>
</evidence>
<dbReference type="PANTHER" id="PTHR42711">
    <property type="entry name" value="ABC TRANSPORTER ATP-BINDING PROTEIN"/>
    <property type="match status" value="1"/>
</dbReference>
<dbReference type="EMBL" id="DRZM01000235">
    <property type="protein sequence ID" value="HHP05789.1"/>
    <property type="molecule type" value="Genomic_DNA"/>
</dbReference>
<dbReference type="GO" id="GO:0005524">
    <property type="term" value="F:ATP binding"/>
    <property type="evidence" value="ECO:0007669"/>
    <property type="project" value="UniProtKB-KW"/>
</dbReference>
<dbReference type="PANTHER" id="PTHR42711:SF5">
    <property type="entry name" value="ABC TRANSPORTER ATP-BINDING PROTEIN NATA"/>
    <property type="match status" value="1"/>
</dbReference>
<keyword evidence="4 6" id="KW-0067">ATP-binding</keyword>
<proteinExistence type="inferred from homology"/>
<name>A0A7J3X9C6_THEPE</name>
<evidence type="ECO:0000259" key="5">
    <source>
        <dbReference type="PROSITE" id="PS50893"/>
    </source>
</evidence>
<keyword evidence="2" id="KW-0813">Transport</keyword>
<sequence>MAGVRGEEVAVVEHLVKEYESYEISGFVPMTGFGLYALFTVLGEKLGKYERRVVRALDNVSFTVKEGEVVGVLGPNGSGKTTLLKILAGLTMPTRGRVEVAGLDVVKDHERLPRLVTYVPGLAAVNLFVRPEMTVEWNLRRFADLAGIPREAVRDAMELVELAEDAHRRVYELSTGKLARLAIAFGLVKRSPLYLMDEPFTGISPEVKVKLLELVRRLAREQGSSILYATHILGEAEQVCDRVIILYQGRVIADDSPGNLAKELELMESVEVEVRLVEEAGRLVGSLAERADRVLRVEVEEDVLKLTVATRSSRDFVQYAVERVHAGGNKLLYVRVREPTLEDVYLALLSKERAAEEKLFERPRVCYIFTGGG</sequence>
<evidence type="ECO:0000256" key="1">
    <source>
        <dbReference type="ARBA" id="ARBA00005417"/>
    </source>
</evidence>
<dbReference type="SUPFAM" id="SSF52540">
    <property type="entry name" value="P-loop containing nucleoside triphosphate hydrolases"/>
    <property type="match status" value="1"/>
</dbReference>
<dbReference type="PROSITE" id="PS50893">
    <property type="entry name" value="ABC_TRANSPORTER_2"/>
    <property type="match status" value="1"/>
</dbReference>
<dbReference type="InterPro" id="IPR027417">
    <property type="entry name" value="P-loop_NTPase"/>
</dbReference>
<comment type="caution">
    <text evidence="6">The sequence shown here is derived from an EMBL/GenBank/DDBJ whole genome shotgun (WGS) entry which is preliminary data.</text>
</comment>
<dbReference type="Pfam" id="PF00005">
    <property type="entry name" value="ABC_tran"/>
    <property type="match status" value="1"/>
</dbReference>
<reference evidence="6" key="1">
    <citation type="journal article" date="2020" name="mSystems">
        <title>Genome- and Community-Level Interaction Insights into Carbon Utilization and Element Cycling Functions of Hydrothermarchaeota in Hydrothermal Sediment.</title>
        <authorList>
            <person name="Zhou Z."/>
            <person name="Liu Y."/>
            <person name="Xu W."/>
            <person name="Pan J."/>
            <person name="Luo Z.H."/>
            <person name="Li M."/>
        </authorList>
    </citation>
    <scope>NUCLEOTIDE SEQUENCE [LARGE SCALE GENOMIC DNA]</scope>
    <source>
        <strain evidence="6">SpSt-1125</strain>
    </source>
</reference>
<dbReference type="InterPro" id="IPR003439">
    <property type="entry name" value="ABC_transporter-like_ATP-bd"/>
</dbReference>
<feature type="domain" description="ABC transporter" evidence="5">
    <location>
        <begin position="41"/>
        <end position="273"/>
    </location>
</feature>
<dbReference type="GO" id="GO:0016887">
    <property type="term" value="F:ATP hydrolysis activity"/>
    <property type="evidence" value="ECO:0007669"/>
    <property type="project" value="InterPro"/>
</dbReference>
<evidence type="ECO:0000256" key="2">
    <source>
        <dbReference type="ARBA" id="ARBA00022448"/>
    </source>
</evidence>
<organism evidence="6">
    <name type="scientific">Thermofilum pendens</name>
    <dbReference type="NCBI Taxonomy" id="2269"/>
    <lineage>
        <taxon>Archaea</taxon>
        <taxon>Thermoproteota</taxon>
        <taxon>Thermoprotei</taxon>
        <taxon>Thermofilales</taxon>
        <taxon>Thermofilaceae</taxon>
        <taxon>Thermofilum</taxon>
    </lineage>
</organism>
<comment type="similarity">
    <text evidence="1">Belongs to the ABC transporter superfamily.</text>
</comment>